<dbReference type="InterPro" id="IPR007694">
    <property type="entry name" value="DNA_helicase_DnaB-like_C"/>
</dbReference>
<dbReference type="PANTHER" id="PTHR30153">
    <property type="entry name" value="REPLICATIVE DNA HELICASE DNAB"/>
    <property type="match status" value="1"/>
</dbReference>
<dbReference type="InterPro" id="IPR007693">
    <property type="entry name" value="DNA_helicase_DnaB-like_N"/>
</dbReference>
<evidence type="ECO:0000256" key="4">
    <source>
        <dbReference type="ARBA" id="ARBA00022741"/>
    </source>
</evidence>
<dbReference type="PANTHER" id="PTHR30153:SF2">
    <property type="entry name" value="REPLICATIVE DNA HELICASE"/>
    <property type="match status" value="1"/>
</dbReference>
<comment type="catalytic activity">
    <reaction evidence="11">
        <text>ATP + H2O = ADP + phosphate + H(+)</text>
        <dbReference type="Rhea" id="RHEA:13065"/>
        <dbReference type="ChEBI" id="CHEBI:15377"/>
        <dbReference type="ChEBI" id="CHEBI:15378"/>
        <dbReference type="ChEBI" id="CHEBI:30616"/>
        <dbReference type="ChEBI" id="CHEBI:43474"/>
        <dbReference type="ChEBI" id="CHEBI:456216"/>
        <dbReference type="EC" id="5.6.2.3"/>
    </reaction>
</comment>
<evidence type="ECO:0000256" key="1">
    <source>
        <dbReference type="ARBA" id="ARBA00008428"/>
    </source>
</evidence>
<dbReference type="AlphaFoldDB" id="A0A1G5J7G9"/>
<evidence type="ECO:0000313" key="14">
    <source>
        <dbReference type="Proteomes" id="UP000198870"/>
    </source>
</evidence>
<dbReference type="GO" id="GO:0043139">
    <property type="term" value="F:5'-3' DNA helicase activity"/>
    <property type="evidence" value="ECO:0007669"/>
    <property type="project" value="UniProtKB-EC"/>
</dbReference>
<evidence type="ECO:0000256" key="10">
    <source>
        <dbReference type="ARBA" id="ARBA00044969"/>
    </source>
</evidence>
<reference evidence="13 14" key="1">
    <citation type="submission" date="2016-10" db="EMBL/GenBank/DDBJ databases">
        <authorList>
            <person name="de Groot N.N."/>
        </authorList>
    </citation>
    <scope>NUCLEOTIDE SEQUENCE [LARGE SCALE GENOMIC DNA]</scope>
    <source>
        <strain evidence="13 14">AA1</strain>
    </source>
</reference>
<dbReference type="InterPro" id="IPR016136">
    <property type="entry name" value="DNA_helicase_N/primase_C"/>
</dbReference>
<dbReference type="InterPro" id="IPR027417">
    <property type="entry name" value="P-loop_NTPase"/>
</dbReference>
<dbReference type="GO" id="GO:0016787">
    <property type="term" value="F:hydrolase activity"/>
    <property type="evidence" value="ECO:0007669"/>
    <property type="project" value="UniProtKB-KW"/>
</dbReference>
<evidence type="ECO:0000256" key="8">
    <source>
        <dbReference type="ARBA" id="ARBA00023125"/>
    </source>
</evidence>
<keyword evidence="3" id="KW-0235">DNA replication</keyword>
<dbReference type="GO" id="GO:0005524">
    <property type="term" value="F:ATP binding"/>
    <property type="evidence" value="ECO:0007669"/>
    <property type="project" value="UniProtKB-KW"/>
</dbReference>
<protein>
    <recommendedName>
        <fullName evidence="10">DNA 5'-3' helicase</fullName>
        <ecNumber evidence="10">5.6.2.3</ecNumber>
    </recommendedName>
</protein>
<dbReference type="RefSeq" id="WP_092215007.1">
    <property type="nucleotide sequence ID" value="NZ_FMUX01000026.1"/>
</dbReference>
<dbReference type="GO" id="GO:0005829">
    <property type="term" value="C:cytosol"/>
    <property type="evidence" value="ECO:0007669"/>
    <property type="project" value="TreeGrafter"/>
</dbReference>
<keyword evidence="14" id="KW-1185">Reference proteome</keyword>
<dbReference type="SUPFAM" id="SSF48024">
    <property type="entry name" value="N-terminal domain of DnaB helicase"/>
    <property type="match status" value="1"/>
</dbReference>
<evidence type="ECO:0000256" key="11">
    <source>
        <dbReference type="ARBA" id="ARBA00048954"/>
    </source>
</evidence>
<keyword evidence="8" id="KW-0238">DNA-binding</keyword>
<dbReference type="Gene3D" id="3.40.50.300">
    <property type="entry name" value="P-loop containing nucleotide triphosphate hydrolases"/>
    <property type="match status" value="1"/>
</dbReference>
<feature type="domain" description="SF4 helicase" evidence="12">
    <location>
        <begin position="173"/>
        <end position="431"/>
    </location>
</feature>
<dbReference type="PROSITE" id="PS51199">
    <property type="entry name" value="SF4_HELICASE"/>
    <property type="match status" value="1"/>
</dbReference>
<keyword evidence="4" id="KW-0547">Nucleotide-binding</keyword>
<dbReference type="CDD" id="cd00984">
    <property type="entry name" value="DnaB_C"/>
    <property type="match status" value="1"/>
</dbReference>
<dbReference type="GO" id="GO:0003677">
    <property type="term" value="F:DNA binding"/>
    <property type="evidence" value="ECO:0007669"/>
    <property type="project" value="UniProtKB-KW"/>
</dbReference>
<evidence type="ECO:0000259" key="12">
    <source>
        <dbReference type="PROSITE" id="PS51199"/>
    </source>
</evidence>
<keyword evidence="7" id="KW-0067">ATP-binding</keyword>
<keyword evidence="2" id="KW-0639">Primosome</keyword>
<dbReference type="Gene3D" id="1.10.860.10">
    <property type="entry name" value="DNAb Helicase, Chain A"/>
    <property type="match status" value="1"/>
</dbReference>
<keyword evidence="5" id="KW-0378">Hydrolase</keyword>
<proteinExistence type="inferred from homology"/>
<dbReference type="GO" id="GO:0006269">
    <property type="term" value="P:DNA replication, synthesis of primer"/>
    <property type="evidence" value="ECO:0007669"/>
    <property type="project" value="UniProtKB-KW"/>
</dbReference>
<dbReference type="EC" id="5.6.2.3" evidence="10"/>
<evidence type="ECO:0000256" key="6">
    <source>
        <dbReference type="ARBA" id="ARBA00022806"/>
    </source>
</evidence>
<evidence type="ECO:0000256" key="7">
    <source>
        <dbReference type="ARBA" id="ARBA00022840"/>
    </source>
</evidence>
<evidence type="ECO:0000313" key="13">
    <source>
        <dbReference type="EMBL" id="SCY84305.1"/>
    </source>
</evidence>
<evidence type="ECO:0000256" key="5">
    <source>
        <dbReference type="ARBA" id="ARBA00022801"/>
    </source>
</evidence>
<sequence length="431" mass="47649">MKQRNSQRGAASFLGATPDQVAAEESVIASLLCDNEDLFDVDGLRPGDFYNPQSQLIYAAIAEIIGAGKTADLVTVSHRLKGEVPAAEIARFLDRVPISTNLKAHADIIREGAKRRTLQKQAFSAAQACSQGVDINEIVTLMHNTDDDRTEGHDISMASIATRSMEWLEEMDAADGSPGLPTGFKEYDSVMGGLHPTDFILIAARPSMGKTALLLNMARNLGRRKVPGLIFSMEMSERQLCNRLTSDVGSINSQIFRHGKVPSEAMWQRIHDAASAVAEMPLYIDETPNQSISQIETIAQKYHRRCGIGWIGVDYLQQMKGWNPKEQGDMADITKRLKGLAKRLDIPVIALSQLNRKLEDRTSKVPILSDLRDTGAMEQDADIVLFPYRPAVYSEEAHPNAATLIAAKNRNGPIGKFDLRWDPEYTRFNDA</sequence>
<gene>
    <name evidence="13" type="ORF">SAMN05216233_1266</name>
</gene>
<evidence type="ECO:0000256" key="9">
    <source>
        <dbReference type="ARBA" id="ARBA00023235"/>
    </source>
</evidence>
<comment type="similarity">
    <text evidence="1">Belongs to the helicase family. DnaB subfamily.</text>
</comment>
<dbReference type="GO" id="GO:1990077">
    <property type="term" value="C:primosome complex"/>
    <property type="evidence" value="ECO:0007669"/>
    <property type="project" value="UniProtKB-KW"/>
</dbReference>
<dbReference type="Pfam" id="PF00772">
    <property type="entry name" value="DnaB"/>
    <property type="match status" value="1"/>
</dbReference>
<evidence type="ECO:0000256" key="2">
    <source>
        <dbReference type="ARBA" id="ARBA00022515"/>
    </source>
</evidence>
<keyword evidence="9" id="KW-0413">Isomerase</keyword>
<dbReference type="Pfam" id="PF03796">
    <property type="entry name" value="DnaB_C"/>
    <property type="match status" value="1"/>
</dbReference>
<dbReference type="InterPro" id="IPR036185">
    <property type="entry name" value="DNA_heli_DnaB-like_N_sf"/>
</dbReference>
<evidence type="ECO:0000256" key="3">
    <source>
        <dbReference type="ARBA" id="ARBA00022705"/>
    </source>
</evidence>
<name>A0A1G5J7G9_9BACT</name>
<dbReference type="SUPFAM" id="SSF52540">
    <property type="entry name" value="P-loop containing nucleoside triphosphate hydrolases"/>
    <property type="match status" value="1"/>
</dbReference>
<keyword evidence="6 13" id="KW-0347">Helicase</keyword>
<accession>A0A1G5J7G9</accession>
<organism evidence="13 14">
    <name type="scientific">Desulfoluna spongiiphila</name>
    <dbReference type="NCBI Taxonomy" id="419481"/>
    <lineage>
        <taxon>Bacteria</taxon>
        <taxon>Pseudomonadati</taxon>
        <taxon>Thermodesulfobacteriota</taxon>
        <taxon>Desulfobacteria</taxon>
        <taxon>Desulfobacterales</taxon>
        <taxon>Desulfolunaceae</taxon>
        <taxon>Desulfoluna</taxon>
    </lineage>
</organism>
<dbReference type="OrthoDB" id="9773982at2"/>
<dbReference type="EMBL" id="FMUX01000026">
    <property type="protein sequence ID" value="SCY84305.1"/>
    <property type="molecule type" value="Genomic_DNA"/>
</dbReference>
<dbReference type="Proteomes" id="UP000198870">
    <property type="component" value="Unassembled WGS sequence"/>
</dbReference>
<dbReference type="STRING" id="419481.SAMN05216233_1266"/>